<comment type="caution">
    <text evidence="4">The sequence shown here is derived from an EMBL/GenBank/DDBJ whole genome shotgun (WGS) entry which is preliminary data.</text>
</comment>
<dbReference type="Proteomes" id="UP000178380">
    <property type="component" value="Unassembled WGS sequence"/>
</dbReference>
<dbReference type="AlphaFoldDB" id="A0A1G2HXA7"/>
<evidence type="ECO:0000313" key="5">
    <source>
        <dbReference type="Proteomes" id="UP000178380"/>
    </source>
</evidence>
<evidence type="ECO:0000256" key="3">
    <source>
        <dbReference type="ARBA" id="ARBA00023306"/>
    </source>
</evidence>
<keyword evidence="1" id="KW-0132">Cell division</keyword>
<evidence type="ECO:0008006" key="6">
    <source>
        <dbReference type="Google" id="ProtNLM"/>
    </source>
</evidence>
<gene>
    <name evidence="4" type="ORF">A3C58_01180</name>
</gene>
<dbReference type="EMBL" id="MHOR01000023">
    <property type="protein sequence ID" value="OGZ66840.1"/>
    <property type="molecule type" value="Genomic_DNA"/>
</dbReference>
<dbReference type="InterPro" id="IPR036751">
    <property type="entry name" value="SpoVG_sf"/>
</dbReference>
<proteinExistence type="predicted"/>
<keyword evidence="2" id="KW-0717">Septation</keyword>
<reference evidence="4 5" key="1">
    <citation type="journal article" date="2016" name="Nat. Commun.">
        <title>Thousands of microbial genomes shed light on interconnected biogeochemical processes in an aquifer system.</title>
        <authorList>
            <person name="Anantharaman K."/>
            <person name="Brown C.T."/>
            <person name="Hug L.A."/>
            <person name="Sharon I."/>
            <person name="Castelle C.J."/>
            <person name="Probst A.J."/>
            <person name="Thomas B.C."/>
            <person name="Singh A."/>
            <person name="Wilkins M.J."/>
            <person name="Karaoz U."/>
            <person name="Brodie E.L."/>
            <person name="Williams K.H."/>
            <person name="Hubbard S.S."/>
            <person name="Banfield J.F."/>
        </authorList>
    </citation>
    <scope>NUCLEOTIDE SEQUENCE [LARGE SCALE GENOMIC DNA]</scope>
</reference>
<dbReference type="Pfam" id="PF04026">
    <property type="entry name" value="SpoVG"/>
    <property type="match status" value="1"/>
</dbReference>
<dbReference type="InterPro" id="IPR007170">
    <property type="entry name" value="SpoVG"/>
</dbReference>
<protein>
    <recommendedName>
        <fullName evidence="6">Stage V sporulation protein G</fullName>
    </recommendedName>
</protein>
<dbReference type="PANTHER" id="PTHR38429:SF1">
    <property type="entry name" value="SEPTATION PROTEIN SPOVG-RELATED"/>
    <property type="match status" value="1"/>
</dbReference>
<dbReference type="Gene3D" id="3.30.1120.40">
    <property type="entry name" value="Stage V sporulation protein G"/>
    <property type="match status" value="1"/>
</dbReference>
<accession>A0A1G2HXA7</accession>
<sequence length="147" mass="17246">MTKITEIRIKLMEDSSERLKAFCSITFEGNFVVHDLKVIESNNGIIISMPSRKVMDKCPKCYSRNHLLARFCNQCGEKLKENRAICDTNGRPIIFSDLAHPITSHCRRTIEYYVLKAYYKEIEDSKQPDYISHYDDYRKDRVLTKAQ</sequence>
<name>A0A1G2HXA7_9BACT</name>
<evidence type="ECO:0000256" key="1">
    <source>
        <dbReference type="ARBA" id="ARBA00022618"/>
    </source>
</evidence>
<dbReference type="GO" id="GO:0030435">
    <property type="term" value="P:sporulation resulting in formation of a cellular spore"/>
    <property type="evidence" value="ECO:0007669"/>
    <property type="project" value="InterPro"/>
</dbReference>
<dbReference type="STRING" id="1802205.A3C58_01180"/>
<keyword evidence="3" id="KW-0131">Cell cycle</keyword>
<dbReference type="SUPFAM" id="SSF160537">
    <property type="entry name" value="SpoVG-like"/>
    <property type="match status" value="1"/>
</dbReference>
<dbReference type="GO" id="GO:0000917">
    <property type="term" value="P:division septum assembly"/>
    <property type="evidence" value="ECO:0007669"/>
    <property type="project" value="UniProtKB-KW"/>
</dbReference>
<organism evidence="4 5">
    <name type="scientific">Candidatus Staskawiczbacteria bacterium RIFCSPHIGHO2_02_FULL_34_10</name>
    <dbReference type="NCBI Taxonomy" id="1802205"/>
    <lineage>
        <taxon>Bacteria</taxon>
        <taxon>Candidatus Staskawicziibacteriota</taxon>
    </lineage>
</organism>
<evidence type="ECO:0000256" key="2">
    <source>
        <dbReference type="ARBA" id="ARBA00023210"/>
    </source>
</evidence>
<dbReference type="PANTHER" id="PTHR38429">
    <property type="entry name" value="SEPTATION PROTEIN SPOVG-RELATED"/>
    <property type="match status" value="1"/>
</dbReference>
<evidence type="ECO:0000313" key="4">
    <source>
        <dbReference type="EMBL" id="OGZ66840.1"/>
    </source>
</evidence>